<evidence type="ECO:0000313" key="4">
    <source>
        <dbReference type="Proteomes" id="UP000217065"/>
    </source>
</evidence>
<dbReference type="SUPFAM" id="SSF102405">
    <property type="entry name" value="MCP/YpsA-like"/>
    <property type="match status" value="1"/>
</dbReference>
<accession>A0A264W6P5</accession>
<name>A0A264W6P5_9BACL</name>
<dbReference type="OrthoDB" id="9785707at2"/>
<dbReference type="NCBIfam" id="TIGR00732">
    <property type="entry name" value="dprA"/>
    <property type="match status" value="1"/>
</dbReference>
<feature type="domain" description="Smf/DprA SLOG" evidence="2">
    <location>
        <begin position="69"/>
        <end position="274"/>
    </location>
</feature>
<dbReference type="Proteomes" id="UP000217065">
    <property type="component" value="Unassembled WGS sequence"/>
</dbReference>
<dbReference type="Pfam" id="PF02481">
    <property type="entry name" value="DNA_processg_A"/>
    <property type="match status" value="1"/>
</dbReference>
<reference evidence="3 4" key="1">
    <citation type="submission" date="2017-07" db="EMBL/GenBank/DDBJ databases">
        <title>Tetzosporium hominis gen.nov. sp.nov.</title>
        <authorList>
            <person name="Tetz G."/>
            <person name="Tetz V."/>
        </authorList>
    </citation>
    <scope>NUCLEOTIDE SEQUENCE [LARGE SCALE GENOMIC DNA]</scope>
    <source>
        <strain evidence="3 4">VT-49</strain>
    </source>
</reference>
<sequence>MNKRQQLLALHSLIPWPWNRLRPIFDYLTSSHPFPTEIPNIPNVVLQKWPEASTFPFDLYYEQHTITPITIFDTSYPARLKELHDPPAVIYIKGHAELLQKRTMAIIGSRKATSYSKECIAHFMPYFKEQNWGICSGMAVGADTMAHEAALSHDVSTVAVLGSGFQFIYPPSNRKLFERLVNHHLVISEYPPHTAISPHQFIARNRIISALSDGLLVTEAEKKSGTMSTVEFSLDLGKEVFTVPGRIDSPLSAGPHFLLQQGAQLLHSIEDLHHILGTQKNFVR</sequence>
<dbReference type="EMBL" id="NOKQ01000134">
    <property type="protein sequence ID" value="OZS79268.1"/>
    <property type="molecule type" value="Genomic_DNA"/>
</dbReference>
<dbReference type="GO" id="GO:0009294">
    <property type="term" value="P:DNA-mediated transformation"/>
    <property type="evidence" value="ECO:0007669"/>
    <property type="project" value="InterPro"/>
</dbReference>
<dbReference type="RefSeq" id="WP_094941648.1">
    <property type="nucleotide sequence ID" value="NZ_NOKQ01000134.1"/>
</dbReference>
<comment type="caution">
    <text evidence="3">The sequence shown here is derived from an EMBL/GenBank/DDBJ whole genome shotgun (WGS) entry which is preliminary data.</text>
</comment>
<dbReference type="AlphaFoldDB" id="A0A264W6P5"/>
<dbReference type="InterPro" id="IPR003488">
    <property type="entry name" value="DprA"/>
</dbReference>
<gene>
    <name evidence="3" type="primary">dprA</name>
    <name evidence="3" type="ORF">CF394_02290</name>
</gene>
<keyword evidence="4" id="KW-1185">Reference proteome</keyword>
<evidence type="ECO:0000313" key="3">
    <source>
        <dbReference type="EMBL" id="OZS79268.1"/>
    </source>
</evidence>
<dbReference type="PANTHER" id="PTHR43022">
    <property type="entry name" value="PROTEIN SMF"/>
    <property type="match status" value="1"/>
</dbReference>
<evidence type="ECO:0000259" key="2">
    <source>
        <dbReference type="Pfam" id="PF02481"/>
    </source>
</evidence>
<dbReference type="InterPro" id="IPR057666">
    <property type="entry name" value="DrpA_SLOG"/>
</dbReference>
<proteinExistence type="inferred from homology"/>
<organism evidence="3 4">
    <name type="scientific">Tetzosporium hominis</name>
    <dbReference type="NCBI Taxonomy" id="2020506"/>
    <lineage>
        <taxon>Bacteria</taxon>
        <taxon>Bacillati</taxon>
        <taxon>Bacillota</taxon>
        <taxon>Bacilli</taxon>
        <taxon>Bacillales</taxon>
        <taxon>Caryophanaceae</taxon>
        <taxon>Tetzosporium</taxon>
    </lineage>
</organism>
<evidence type="ECO:0000256" key="1">
    <source>
        <dbReference type="ARBA" id="ARBA00006525"/>
    </source>
</evidence>
<comment type="similarity">
    <text evidence="1">Belongs to the DprA/Smf family.</text>
</comment>
<dbReference type="PANTHER" id="PTHR43022:SF1">
    <property type="entry name" value="PROTEIN SMF"/>
    <property type="match status" value="1"/>
</dbReference>
<dbReference type="Gene3D" id="3.40.50.450">
    <property type="match status" value="1"/>
</dbReference>
<protein>
    <submittedName>
        <fullName evidence="3">DNA-protecting protein DprA</fullName>
    </submittedName>
</protein>